<feature type="compositionally biased region" description="Low complexity" evidence="1">
    <location>
        <begin position="79"/>
        <end position="94"/>
    </location>
</feature>
<organism evidence="2 3">
    <name type="scientific">Leptomonas pyrrhocoris</name>
    <name type="common">Firebug parasite</name>
    <dbReference type="NCBI Taxonomy" id="157538"/>
    <lineage>
        <taxon>Eukaryota</taxon>
        <taxon>Discoba</taxon>
        <taxon>Euglenozoa</taxon>
        <taxon>Kinetoplastea</taxon>
        <taxon>Metakinetoplastina</taxon>
        <taxon>Trypanosomatida</taxon>
        <taxon>Trypanosomatidae</taxon>
        <taxon>Leishmaniinae</taxon>
        <taxon>Leptomonas</taxon>
    </lineage>
</organism>
<evidence type="ECO:0000313" key="3">
    <source>
        <dbReference type="Proteomes" id="UP000037923"/>
    </source>
</evidence>
<feature type="region of interest" description="Disordered" evidence="1">
    <location>
        <begin position="133"/>
        <end position="207"/>
    </location>
</feature>
<name>A0A0M9G2L1_LEPPY</name>
<feature type="compositionally biased region" description="Basic and acidic residues" evidence="1">
    <location>
        <begin position="328"/>
        <end position="346"/>
    </location>
</feature>
<feature type="compositionally biased region" description="Polar residues" evidence="1">
    <location>
        <begin position="192"/>
        <end position="202"/>
    </location>
</feature>
<sequence length="437" mass="46208">MEGVIQYRLLGDHPAASGRYLTLGFPGETTTRDKVVEQLIQEHRINTSRYKLEVRKLVAARDAAGGKHTSSLSSPPPAGGINAAGNGTNNAGSSEDSNLTGTLPRDAVVPVVLHENADLHTYDRLTITVSQRQLADDDATRKEQAQLERQRRVRETEEELLATTNAVLPPLAAQDEGTPSNSATPSPPPSSILGQAQDSSSRLPGRGVAASVDPLRLQRAAALASQLFPIMKGQHSTLSGIDDSANTHQCVLCRLPAFEEQLTSCCRFCVCASCYASAAEMDMEEGRCPVCGTKNALPQKGSHGVSAEETTTLDGGGSGDVGSGHKRARDEGDLSHRVGWKREGAGESKDVLQRSLGLDEKLGDIHRRGGASPSNRDASGSPHESSAAVSKEVLQIEERLRHGLEKALAALDGPDTLSAAAKAKRVIGAELAALCEQ</sequence>
<evidence type="ECO:0000256" key="1">
    <source>
        <dbReference type="SAM" id="MobiDB-lite"/>
    </source>
</evidence>
<comment type="caution">
    <text evidence="2">The sequence shown here is derived from an EMBL/GenBank/DDBJ whole genome shotgun (WGS) entry which is preliminary data.</text>
</comment>
<dbReference type="OrthoDB" id="272912at2759"/>
<protein>
    <submittedName>
        <fullName evidence="2">Uncharacterized protein</fullName>
    </submittedName>
</protein>
<dbReference type="VEuPathDB" id="TriTrypDB:LpyrH10_07_2500"/>
<dbReference type="AlphaFoldDB" id="A0A0M9G2L1"/>
<dbReference type="GeneID" id="26904734"/>
<feature type="compositionally biased region" description="Basic and acidic residues" evidence="1">
    <location>
        <begin position="134"/>
        <end position="155"/>
    </location>
</feature>
<feature type="region of interest" description="Disordered" evidence="1">
    <location>
        <begin position="299"/>
        <end position="346"/>
    </location>
</feature>
<reference evidence="2 3" key="1">
    <citation type="submission" date="2015-07" db="EMBL/GenBank/DDBJ databases">
        <title>High-quality genome of monoxenous trypanosomatid Leptomonas pyrrhocoris.</title>
        <authorList>
            <person name="Flegontov P."/>
            <person name="Butenko A."/>
            <person name="Firsov S."/>
            <person name="Vlcek C."/>
            <person name="Logacheva M.D."/>
            <person name="Field M."/>
            <person name="Filatov D."/>
            <person name="Flegontova O."/>
            <person name="Gerasimov E."/>
            <person name="Jackson A.P."/>
            <person name="Kelly S."/>
            <person name="Opperdoes F."/>
            <person name="O'Reilly A."/>
            <person name="Votypka J."/>
            <person name="Yurchenko V."/>
            <person name="Lukes J."/>
        </authorList>
    </citation>
    <scope>NUCLEOTIDE SEQUENCE [LARGE SCALE GENOMIC DNA]</scope>
    <source>
        <strain evidence="2">H10</strain>
    </source>
</reference>
<feature type="region of interest" description="Disordered" evidence="1">
    <location>
        <begin position="362"/>
        <end position="390"/>
    </location>
</feature>
<dbReference type="Proteomes" id="UP000037923">
    <property type="component" value="Unassembled WGS sequence"/>
</dbReference>
<dbReference type="OMA" id="CCRFCVC"/>
<dbReference type="EMBL" id="LGTL01000007">
    <property type="protein sequence ID" value="KPA81085.1"/>
    <property type="molecule type" value="Genomic_DNA"/>
</dbReference>
<feature type="region of interest" description="Disordered" evidence="1">
    <location>
        <begin position="63"/>
        <end position="102"/>
    </location>
</feature>
<evidence type="ECO:0000313" key="2">
    <source>
        <dbReference type="EMBL" id="KPA81085.1"/>
    </source>
</evidence>
<dbReference type="RefSeq" id="XP_015659524.1">
    <property type="nucleotide sequence ID" value="XM_015802123.1"/>
</dbReference>
<proteinExistence type="predicted"/>
<gene>
    <name evidence="2" type="ORF">ABB37_04443</name>
</gene>
<accession>A0A0M9G2L1</accession>
<keyword evidence="3" id="KW-1185">Reference proteome</keyword>
<feature type="compositionally biased region" description="Polar residues" evidence="1">
    <location>
        <begin position="372"/>
        <end position="388"/>
    </location>
</feature>